<evidence type="ECO:0000259" key="3">
    <source>
        <dbReference type="Pfam" id="PF01551"/>
    </source>
</evidence>
<dbReference type="InterPro" id="IPR050570">
    <property type="entry name" value="Cell_wall_metabolism_enzyme"/>
</dbReference>
<dbReference type="Pfam" id="PF01551">
    <property type="entry name" value="Peptidase_M23"/>
    <property type="match status" value="1"/>
</dbReference>
<dbReference type="AlphaFoldDB" id="A0A3B1CD53"/>
<dbReference type="CDD" id="cd12797">
    <property type="entry name" value="M23_peptidase"/>
    <property type="match status" value="1"/>
</dbReference>
<feature type="domain" description="M23ase beta-sheet core" evidence="3">
    <location>
        <begin position="298"/>
        <end position="391"/>
    </location>
</feature>
<dbReference type="Gene3D" id="2.70.70.10">
    <property type="entry name" value="Glucose Permease (Domain IIA)"/>
    <property type="match status" value="1"/>
</dbReference>
<reference evidence="4" key="1">
    <citation type="submission" date="2018-06" db="EMBL/GenBank/DDBJ databases">
        <authorList>
            <person name="Zhirakovskaya E."/>
        </authorList>
    </citation>
    <scope>NUCLEOTIDE SEQUENCE</scope>
</reference>
<evidence type="ECO:0000256" key="1">
    <source>
        <dbReference type="ARBA" id="ARBA00022729"/>
    </source>
</evidence>
<keyword evidence="2" id="KW-0175">Coiled coil</keyword>
<gene>
    <name evidence="4" type="ORF">MNBD_NITROSPIRAE01-2336</name>
</gene>
<proteinExistence type="predicted"/>
<feature type="coiled-coil region" evidence="2">
    <location>
        <begin position="30"/>
        <end position="102"/>
    </location>
</feature>
<organism evidence="4">
    <name type="scientific">hydrothermal vent metagenome</name>
    <dbReference type="NCBI Taxonomy" id="652676"/>
    <lineage>
        <taxon>unclassified sequences</taxon>
        <taxon>metagenomes</taxon>
        <taxon>ecological metagenomes</taxon>
    </lineage>
</organism>
<dbReference type="InterPro" id="IPR011055">
    <property type="entry name" value="Dup_hybrid_motif"/>
</dbReference>
<evidence type="ECO:0000313" key="4">
    <source>
        <dbReference type="EMBL" id="VAX28159.1"/>
    </source>
</evidence>
<dbReference type="Gene3D" id="6.10.250.3150">
    <property type="match status" value="1"/>
</dbReference>
<dbReference type="EMBL" id="UOGF01000035">
    <property type="protein sequence ID" value="VAX28159.1"/>
    <property type="molecule type" value="Genomic_DNA"/>
</dbReference>
<accession>A0A3B1CD53</accession>
<dbReference type="InterPro" id="IPR016047">
    <property type="entry name" value="M23ase_b-sheet_dom"/>
</dbReference>
<protein>
    <submittedName>
        <fullName evidence="4">Murein hydrolase activator EnvC</fullName>
    </submittedName>
</protein>
<dbReference type="PANTHER" id="PTHR21666">
    <property type="entry name" value="PEPTIDASE-RELATED"/>
    <property type="match status" value="1"/>
</dbReference>
<dbReference type="PANTHER" id="PTHR21666:SF289">
    <property type="entry name" value="L-ALA--D-GLU ENDOPEPTIDASE"/>
    <property type="match status" value="1"/>
</dbReference>
<keyword evidence="1" id="KW-0732">Signal</keyword>
<keyword evidence="4" id="KW-0378">Hydrolase</keyword>
<dbReference type="FunFam" id="2.70.70.10:FF:000003">
    <property type="entry name" value="Murein hydrolase activator EnvC"/>
    <property type="match status" value="1"/>
</dbReference>
<name>A0A3B1CD53_9ZZZZ</name>
<sequence>MLQKRLETILFAAVLLSVLLIFLAPLGVFAESASEMNRQIQKEKRALKKIESEISKNRKSGLAAKKKERSLLTEMEAIDRRLTLLKREASLLELDIQKKEGEAEMISVRIKAVSSDIETGRKIILARIKSIYKEKQGAAFKILFAAQDYPDLLRKIQYLKIVAQKEDETLTQFKARHVELEEKKSLLVEVTERMVADREALALKLSQSRKERKKKDRFLGRVRKERTFFKRVIVEMGESSKKVQGLILTLEKKKKALRVAIPGRFSAARGKLRWPNDGKLVSRFGRQKHPRFNEMIYRKGIEITPGQGGEVRSIFGGEVVYADWFRGYGMMVMIDHGENYYSLYAHLAQLLVGVGDEVKKDHIVGEVGGTGLSDGSNLYFEIRHQGKPTNPVSWLQKRP</sequence>
<dbReference type="SUPFAM" id="SSF51261">
    <property type="entry name" value="Duplicated hybrid motif"/>
    <property type="match status" value="1"/>
</dbReference>
<evidence type="ECO:0000256" key="2">
    <source>
        <dbReference type="SAM" id="Coils"/>
    </source>
</evidence>
<dbReference type="GO" id="GO:0004222">
    <property type="term" value="F:metalloendopeptidase activity"/>
    <property type="evidence" value="ECO:0007669"/>
    <property type="project" value="TreeGrafter"/>
</dbReference>